<dbReference type="AlphaFoldDB" id="A0A6C0C643"/>
<organism evidence="2">
    <name type="scientific">viral metagenome</name>
    <dbReference type="NCBI Taxonomy" id="1070528"/>
    <lineage>
        <taxon>unclassified sequences</taxon>
        <taxon>metagenomes</taxon>
        <taxon>organismal metagenomes</taxon>
    </lineage>
</organism>
<evidence type="ECO:0000256" key="1">
    <source>
        <dbReference type="SAM" id="Coils"/>
    </source>
</evidence>
<dbReference type="EMBL" id="MN739351">
    <property type="protein sequence ID" value="QHS99890.1"/>
    <property type="molecule type" value="Genomic_DNA"/>
</dbReference>
<proteinExistence type="predicted"/>
<accession>A0A6C0C643</accession>
<feature type="coiled-coil region" evidence="1">
    <location>
        <begin position="150"/>
        <end position="178"/>
    </location>
</feature>
<sequence>MADINSMNNINMGGKTIKELHNLCRLNDWTGYSKLNKGDLIKFCEKNQEEDKLKCNICRRMFCSCKLKQGTVHIICDFCGDKGHDLYNCIKKREESMKECFEDPFISNDTSYDIIDEEYYEENINNEECNEDKMGLILDIPEEELAIQTLFELEDLLNKKKKKKKKKKKQKKKKIKKN</sequence>
<name>A0A6C0C643_9ZZZZ</name>
<reference evidence="2" key="1">
    <citation type="journal article" date="2020" name="Nature">
        <title>Giant virus diversity and host interactions through global metagenomics.</title>
        <authorList>
            <person name="Schulz F."/>
            <person name="Roux S."/>
            <person name="Paez-Espino D."/>
            <person name="Jungbluth S."/>
            <person name="Walsh D.A."/>
            <person name="Denef V.J."/>
            <person name="McMahon K.D."/>
            <person name="Konstantinidis K.T."/>
            <person name="Eloe-Fadrosh E.A."/>
            <person name="Kyrpides N.C."/>
            <person name="Woyke T."/>
        </authorList>
    </citation>
    <scope>NUCLEOTIDE SEQUENCE</scope>
    <source>
        <strain evidence="2">GVMAG-M-3300020187-37</strain>
    </source>
</reference>
<protein>
    <submittedName>
        <fullName evidence="2">Uncharacterized protein</fullName>
    </submittedName>
</protein>
<keyword evidence="1" id="KW-0175">Coiled coil</keyword>
<evidence type="ECO:0000313" key="2">
    <source>
        <dbReference type="EMBL" id="QHS99890.1"/>
    </source>
</evidence>